<dbReference type="PATRIC" id="fig|1335048.3.peg.5207"/>
<feature type="domain" description="Cation efflux protein cytoplasmic" evidence="10">
    <location>
        <begin position="261"/>
        <end position="335"/>
    </location>
</feature>
<gene>
    <name evidence="11" type="ORF">AKL17_3p0085</name>
</gene>
<evidence type="ECO:0000256" key="3">
    <source>
        <dbReference type="ARBA" id="ARBA00022448"/>
    </source>
</evidence>
<dbReference type="Pfam" id="PF16916">
    <property type="entry name" value="ZT_dimer"/>
    <property type="match status" value="1"/>
</dbReference>
<dbReference type="FunFam" id="1.20.1510.10:FF:000006">
    <property type="entry name" value="Divalent cation efflux transporter"/>
    <property type="match status" value="1"/>
</dbReference>
<keyword evidence="6 8" id="KW-0472">Membrane</keyword>
<feature type="compositionally biased region" description="Basic and acidic residues" evidence="7">
    <location>
        <begin position="33"/>
        <end position="42"/>
    </location>
</feature>
<keyword evidence="4 8" id="KW-0812">Transmembrane</keyword>
<evidence type="ECO:0000259" key="9">
    <source>
        <dbReference type="Pfam" id="PF01545"/>
    </source>
</evidence>
<keyword evidence="12" id="KW-1185">Reference proteome</keyword>
<dbReference type="InterPro" id="IPR050291">
    <property type="entry name" value="CDF_Transporter"/>
</dbReference>
<feature type="transmembrane region" description="Helical" evidence="8">
    <location>
        <begin position="164"/>
        <end position="186"/>
    </location>
</feature>
<feature type="region of interest" description="Disordered" evidence="7">
    <location>
        <begin position="22"/>
        <end position="42"/>
    </location>
</feature>
<dbReference type="InterPro" id="IPR027470">
    <property type="entry name" value="Cation_efflux_CTD"/>
</dbReference>
<dbReference type="PANTHER" id="PTHR43840">
    <property type="entry name" value="MITOCHONDRIAL METAL TRANSPORTER 1-RELATED"/>
    <property type="match status" value="1"/>
</dbReference>
<proteinExistence type="inferred from homology"/>
<comment type="similarity">
    <text evidence="2">Belongs to the cation diffusion facilitator (CDF) transporter (TC 2.A.4) family.</text>
</comment>
<evidence type="ECO:0000256" key="4">
    <source>
        <dbReference type="ARBA" id="ARBA00022692"/>
    </source>
</evidence>
<evidence type="ECO:0000256" key="8">
    <source>
        <dbReference type="SAM" id="Phobius"/>
    </source>
</evidence>
<dbReference type="Pfam" id="PF01545">
    <property type="entry name" value="Cation_efflux"/>
    <property type="match status" value="1"/>
</dbReference>
<keyword evidence="3" id="KW-0813">Transport</keyword>
<evidence type="ECO:0000313" key="12">
    <source>
        <dbReference type="Proteomes" id="UP000076128"/>
    </source>
</evidence>
<dbReference type="NCBIfam" id="TIGR01297">
    <property type="entry name" value="CDF"/>
    <property type="match status" value="1"/>
</dbReference>
<keyword evidence="5 8" id="KW-1133">Transmembrane helix</keyword>
<dbReference type="RefSeq" id="WP_066819223.1">
    <property type="nucleotide sequence ID" value="NZ_CP012664.1"/>
</dbReference>
<reference evidence="11 12" key="1">
    <citation type="submission" date="2015-09" db="EMBL/GenBank/DDBJ databases">
        <title>Complete genome sequence of Defluviimonas alba cai42t isolated from an oilfield in Xinjiang.</title>
        <authorList>
            <person name="Geng S."/>
            <person name="Pan X."/>
            <person name="Wu X."/>
        </authorList>
    </citation>
    <scope>NUCLEOTIDE SEQUENCE [LARGE SCALE GENOMIC DNA]</scope>
    <source>
        <strain evidence="12">cai42</strain>
        <plasmid evidence="12">cai42_Plasmidc</plasmid>
    </source>
</reference>
<protein>
    <submittedName>
        <fullName evidence="11">Transmembrane efflux protein</fullName>
    </submittedName>
</protein>
<accession>A0A159Z9K0</accession>
<dbReference type="KEGG" id="daa:AKL17_3p0085"/>
<evidence type="ECO:0000256" key="2">
    <source>
        <dbReference type="ARBA" id="ARBA00008114"/>
    </source>
</evidence>
<evidence type="ECO:0000256" key="5">
    <source>
        <dbReference type="ARBA" id="ARBA00022989"/>
    </source>
</evidence>
<dbReference type="InterPro" id="IPR002524">
    <property type="entry name" value="Cation_efflux"/>
</dbReference>
<feature type="domain" description="Cation efflux protein transmembrane" evidence="9">
    <location>
        <begin position="65"/>
        <end position="253"/>
    </location>
</feature>
<sequence length="486" mass="52271">MREKVLDWFGFGAGGHSFAGHGHSQGGHGHGAHGHDHGDGGHGHTHGVIDPMIATTSRGIWAIKWSFVLLALTAAAQLVIVVLSGSVALLADTIHNVGDAVTAIPLWLAFMLARRKPSRTFTYGLGRVEDIAGLFIVAIILFSALVAGYQSINRLINPEPISHLGWVFVAGLIGFVGNEVVAVFRIRVGREISSAALIADGYHARTDGFTSLAVVLGAIGVWAGFPLADPIVGLLITLAIFGIVWQSARAVLTRMLDGVEPDILDEIDHAAEHVSGVIGVHGVQARWLGHKLYAELSVHLDETVTVAEAQTIVAAMKAELFAHLPVLAQVSIRIEAPAKTEVATKPHRHDHPDHGHPHSHAHPHGADHRHHDDAKDHDHHHAPDPFQVNCALADGVLEIVDTPQGERMRLTIARHAEDLTAMVVIERSTGPETLFLMPEAGDHHRLQSTDAPAEPHEFNARLILQANGKSLDLPFRMTEPEGHGAH</sequence>
<feature type="transmembrane region" description="Helical" evidence="8">
    <location>
        <begin position="97"/>
        <end position="113"/>
    </location>
</feature>
<feature type="compositionally biased region" description="Basic and acidic residues" evidence="7">
    <location>
        <begin position="364"/>
        <end position="383"/>
    </location>
</feature>
<organism evidence="11 12">
    <name type="scientific">Frigidibacter mobilis</name>
    <dbReference type="NCBI Taxonomy" id="1335048"/>
    <lineage>
        <taxon>Bacteria</taxon>
        <taxon>Pseudomonadati</taxon>
        <taxon>Pseudomonadota</taxon>
        <taxon>Alphaproteobacteria</taxon>
        <taxon>Rhodobacterales</taxon>
        <taxon>Paracoccaceae</taxon>
        <taxon>Frigidibacter</taxon>
    </lineage>
</organism>
<feature type="transmembrane region" description="Helical" evidence="8">
    <location>
        <begin position="67"/>
        <end position="91"/>
    </location>
</feature>
<feature type="region of interest" description="Disordered" evidence="7">
    <location>
        <begin position="341"/>
        <end position="386"/>
    </location>
</feature>
<dbReference type="InterPro" id="IPR058533">
    <property type="entry name" value="Cation_efflux_TM"/>
</dbReference>
<keyword evidence="11" id="KW-0614">Plasmid</keyword>
<dbReference type="OrthoDB" id="9806522at2"/>
<dbReference type="GO" id="GO:0008324">
    <property type="term" value="F:monoatomic cation transmembrane transporter activity"/>
    <property type="evidence" value="ECO:0007669"/>
    <property type="project" value="InterPro"/>
</dbReference>
<evidence type="ECO:0000259" key="10">
    <source>
        <dbReference type="Pfam" id="PF16916"/>
    </source>
</evidence>
<evidence type="ECO:0000256" key="1">
    <source>
        <dbReference type="ARBA" id="ARBA00004141"/>
    </source>
</evidence>
<feature type="transmembrane region" description="Helical" evidence="8">
    <location>
        <begin position="207"/>
        <end position="225"/>
    </location>
</feature>
<evidence type="ECO:0000256" key="7">
    <source>
        <dbReference type="SAM" id="MobiDB-lite"/>
    </source>
</evidence>
<dbReference type="SUPFAM" id="SSF161111">
    <property type="entry name" value="Cation efflux protein transmembrane domain-like"/>
    <property type="match status" value="1"/>
</dbReference>
<dbReference type="SUPFAM" id="SSF160240">
    <property type="entry name" value="Cation efflux protein cytoplasmic domain-like"/>
    <property type="match status" value="1"/>
</dbReference>
<dbReference type="InterPro" id="IPR036837">
    <property type="entry name" value="Cation_efflux_CTD_sf"/>
</dbReference>
<dbReference type="AlphaFoldDB" id="A0A159Z9K0"/>
<evidence type="ECO:0000256" key="6">
    <source>
        <dbReference type="ARBA" id="ARBA00023136"/>
    </source>
</evidence>
<name>A0A159Z9K0_9RHOB</name>
<dbReference type="EMBL" id="CP012664">
    <property type="protein sequence ID" value="AMY72241.1"/>
    <property type="molecule type" value="Genomic_DNA"/>
</dbReference>
<geneLocation type="plasmid" evidence="12">
    <name>cai42_Plasmidc</name>
</geneLocation>
<feature type="compositionally biased region" description="Basic and acidic residues" evidence="7">
    <location>
        <begin position="341"/>
        <end position="356"/>
    </location>
</feature>
<dbReference type="Gene3D" id="1.20.1510.10">
    <property type="entry name" value="Cation efflux protein transmembrane domain"/>
    <property type="match status" value="1"/>
</dbReference>
<dbReference type="GO" id="GO:0016020">
    <property type="term" value="C:membrane"/>
    <property type="evidence" value="ECO:0007669"/>
    <property type="project" value="UniProtKB-SubCell"/>
</dbReference>
<comment type="subcellular location">
    <subcellularLocation>
        <location evidence="1">Membrane</location>
        <topology evidence="1">Multi-pass membrane protein</topology>
    </subcellularLocation>
</comment>
<dbReference type="Proteomes" id="UP000076128">
    <property type="component" value="Plasmid pcai42C"/>
</dbReference>
<feature type="transmembrane region" description="Helical" evidence="8">
    <location>
        <begin position="134"/>
        <end position="152"/>
    </location>
</feature>
<evidence type="ECO:0000313" key="11">
    <source>
        <dbReference type="EMBL" id="AMY72241.1"/>
    </source>
</evidence>
<dbReference type="Gene3D" id="3.30.70.1350">
    <property type="entry name" value="Cation efflux protein, cytoplasmic domain"/>
    <property type="match status" value="1"/>
</dbReference>
<dbReference type="InterPro" id="IPR027469">
    <property type="entry name" value="Cation_efflux_TMD_sf"/>
</dbReference>
<dbReference type="PANTHER" id="PTHR43840:SF15">
    <property type="entry name" value="MITOCHONDRIAL METAL TRANSPORTER 1-RELATED"/>
    <property type="match status" value="1"/>
</dbReference>